<reference evidence="2" key="1">
    <citation type="submission" date="2019-02" db="EMBL/GenBank/DDBJ databases">
        <title>Genomic characterization of isolates from hospital effluents in KZN, South Africa.</title>
        <authorList>
            <person name="Ntshobeni N."/>
            <person name="Allam M."/>
            <person name="Ismail A."/>
            <person name="Amoako D."/>
            <person name="Essack S."/>
            <person name="Chenia H."/>
        </authorList>
    </citation>
    <scope>NUCLEOTIDE SEQUENCE</scope>
    <source>
        <strain evidence="2">AFE97_S1</strain>
    </source>
</reference>
<dbReference type="InterPro" id="IPR010985">
    <property type="entry name" value="Ribbon_hlx_hlx"/>
</dbReference>
<evidence type="ECO:0000313" key="3">
    <source>
        <dbReference type="Proteomes" id="UP000824410"/>
    </source>
</evidence>
<accession>A0AAP2JW27</accession>
<organism evidence="2 3">
    <name type="scientific">Providencia rettgeri</name>
    <dbReference type="NCBI Taxonomy" id="587"/>
    <lineage>
        <taxon>Bacteria</taxon>
        <taxon>Pseudomonadati</taxon>
        <taxon>Pseudomonadota</taxon>
        <taxon>Gammaproteobacteria</taxon>
        <taxon>Enterobacterales</taxon>
        <taxon>Morganellaceae</taxon>
        <taxon>Providencia</taxon>
    </lineage>
</organism>
<dbReference type="AlphaFoldDB" id="A0AAP2JW27"/>
<keyword evidence="2" id="KW-0238">DNA-binding</keyword>
<evidence type="ECO:0000259" key="1">
    <source>
        <dbReference type="Pfam" id="PF03869"/>
    </source>
</evidence>
<comment type="caution">
    <text evidence="2">The sequence shown here is derived from an EMBL/GenBank/DDBJ whole genome shotgun (WGS) entry which is preliminary data.</text>
</comment>
<dbReference type="GO" id="GO:0006355">
    <property type="term" value="P:regulation of DNA-templated transcription"/>
    <property type="evidence" value="ECO:0007669"/>
    <property type="project" value="InterPro"/>
</dbReference>
<protein>
    <submittedName>
        <fullName evidence="2">Arc family DNA-binding protein</fullName>
    </submittedName>
</protein>
<dbReference type="InterPro" id="IPR013321">
    <property type="entry name" value="Arc_rbn_hlx_hlx"/>
</dbReference>
<dbReference type="RefSeq" id="WP_131681058.1">
    <property type="nucleotide sequence ID" value="NZ_SHCZ01000017.1"/>
</dbReference>
<dbReference type="InterPro" id="IPR005569">
    <property type="entry name" value="Arc_DNA-bd_dom"/>
</dbReference>
<sequence>MKGARKLPQLNFRWPEKDIEIVKQWAEKNGRSLNNEVHRIVMDFLKKEGGTNAN</sequence>
<evidence type="ECO:0000313" key="2">
    <source>
        <dbReference type="EMBL" id="MBX6979635.1"/>
    </source>
</evidence>
<name>A0AAP2JW27_PRORE</name>
<dbReference type="EMBL" id="SHDO01000005">
    <property type="protein sequence ID" value="MBX6979635.1"/>
    <property type="molecule type" value="Genomic_DNA"/>
</dbReference>
<gene>
    <name evidence="2" type="ORF">EX242_05065</name>
</gene>
<dbReference type="Gene3D" id="1.10.1220.10">
    <property type="entry name" value="Met repressor-like"/>
    <property type="match status" value="1"/>
</dbReference>
<dbReference type="Proteomes" id="UP000824410">
    <property type="component" value="Unassembled WGS sequence"/>
</dbReference>
<dbReference type="GO" id="GO:0043565">
    <property type="term" value="F:sequence-specific DNA binding"/>
    <property type="evidence" value="ECO:0007669"/>
    <property type="project" value="UniProtKB-ARBA"/>
</dbReference>
<proteinExistence type="predicted"/>
<dbReference type="SUPFAM" id="SSF47598">
    <property type="entry name" value="Ribbon-helix-helix"/>
    <property type="match status" value="1"/>
</dbReference>
<feature type="domain" description="Arc-like DNA binding" evidence="1">
    <location>
        <begin position="4"/>
        <end position="50"/>
    </location>
</feature>
<dbReference type="Pfam" id="PF03869">
    <property type="entry name" value="Arc"/>
    <property type="match status" value="1"/>
</dbReference>